<comment type="similarity">
    <text evidence="2">Belongs to the UPF0291 family.</text>
</comment>
<organism evidence="3 4">
    <name type="scientific">Aneurinibacillus soli</name>
    <dbReference type="NCBI Taxonomy" id="1500254"/>
    <lineage>
        <taxon>Bacteria</taxon>
        <taxon>Bacillati</taxon>
        <taxon>Bacillota</taxon>
        <taxon>Bacilli</taxon>
        <taxon>Bacillales</taxon>
        <taxon>Paenibacillaceae</taxon>
        <taxon>Aneurinibacillus group</taxon>
        <taxon>Aneurinibacillus</taxon>
    </lineage>
</organism>
<proteinExistence type="inferred from homology"/>
<dbReference type="Gene3D" id="1.10.287.540">
    <property type="entry name" value="Helix hairpin bin"/>
    <property type="match status" value="1"/>
</dbReference>
<comment type="subcellular location">
    <subcellularLocation>
        <location evidence="2">Cytoplasm</location>
    </subcellularLocation>
</comment>
<evidence type="ECO:0000256" key="2">
    <source>
        <dbReference type="HAMAP-Rule" id="MF_01103"/>
    </source>
</evidence>
<dbReference type="OrthoDB" id="390105at2"/>
<keyword evidence="1 2" id="KW-0963">Cytoplasm</keyword>
<evidence type="ECO:0000313" key="4">
    <source>
        <dbReference type="Proteomes" id="UP000217696"/>
    </source>
</evidence>
<dbReference type="AlphaFoldDB" id="A0A0U4NIS3"/>
<dbReference type="RefSeq" id="WP_096466395.1">
    <property type="nucleotide sequence ID" value="NZ_AP017312.1"/>
</dbReference>
<name>A0A0U4NIS3_9BACL</name>
<dbReference type="KEGG" id="asoc:CB4_02835"/>
<dbReference type="GO" id="GO:0005737">
    <property type="term" value="C:cytoplasm"/>
    <property type="evidence" value="ECO:0007669"/>
    <property type="project" value="UniProtKB-SubCell"/>
</dbReference>
<dbReference type="InterPro" id="IPR009242">
    <property type="entry name" value="DUF896"/>
</dbReference>
<dbReference type="SUPFAM" id="SSF158221">
    <property type="entry name" value="YnzC-like"/>
    <property type="match status" value="1"/>
</dbReference>
<keyword evidence="4" id="KW-1185">Reference proteome</keyword>
<sequence>MVTDEKVRRINELAAKAKTSAGLTDNEKAEQKALRAEYIQAVRQSLQVNLESIHLVDEEGQDLGPLSKKHKPKH</sequence>
<evidence type="ECO:0000256" key="1">
    <source>
        <dbReference type="ARBA" id="ARBA00022490"/>
    </source>
</evidence>
<dbReference type="PANTHER" id="PTHR37300:SF1">
    <property type="entry name" value="UPF0291 PROTEIN YNZC"/>
    <property type="match status" value="1"/>
</dbReference>
<reference evidence="3 4" key="1">
    <citation type="submission" date="2015-12" db="EMBL/GenBank/DDBJ databases">
        <title>Genome sequence of Aneurinibacillus soli.</title>
        <authorList>
            <person name="Lee J.S."/>
            <person name="Lee K.C."/>
            <person name="Kim K.K."/>
            <person name="Lee B.W."/>
        </authorList>
    </citation>
    <scope>NUCLEOTIDE SEQUENCE [LARGE SCALE GENOMIC DNA]</scope>
    <source>
        <strain evidence="3 4">CB4</strain>
    </source>
</reference>
<protein>
    <recommendedName>
        <fullName evidence="2">UPF0291 protein CB4_02835</fullName>
    </recommendedName>
</protein>
<gene>
    <name evidence="3" type="ORF">CB4_02835</name>
</gene>
<accession>A0A0U4NIS3</accession>
<dbReference type="HAMAP" id="MF_01103">
    <property type="entry name" value="UPF0291"/>
    <property type="match status" value="1"/>
</dbReference>
<dbReference type="EMBL" id="AP017312">
    <property type="protein sequence ID" value="BAU28660.1"/>
    <property type="molecule type" value="Genomic_DNA"/>
</dbReference>
<dbReference type="PANTHER" id="PTHR37300">
    <property type="entry name" value="UPF0291 PROTEIN CBO2609/CLC_2481"/>
    <property type="match status" value="1"/>
</dbReference>
<dbReference type="Pfam" id="PF05979">
    <property type="entry name" value="DUF896"/>
    <property type="match status" value="1"/>
</dbReference>
<dbReference type="Proteomes" id="UP000217696">
    <property type="component" value="Chromosome"/>
</dbReference>
<evidence type="ECO:0000313" key="3">
    <source>
        <dbReference type="EMBL" id="BAU28660.1"/>
    </source>
</evidence>